<name>A0ABT0HAZ4_9FLAO</name>
<keyword evidence="1" id="KW-1133">Transmembrane helix</keyword>
<evidence type="ECO:0000313" key="2">
    <source>
        <dbReference type="EMBL" id="MCK8481543.1"/>
    </source>
</evidence>
<evidence type="ECO:0000313" key="3">
    <source>
        <dbReference type="Proteomes" id="UP001203687"/>
    </source>
</evidence>
<keyword evidence="3" id="KW-1185">Reference proteome</keyword>
<organism evidence="2 3">
    <name type="scientific">Psychroserpens algicola</name>
    <dbReference type="NCBI Taxonomy" id="1719034"/>
    <lineage>
        <taxon>Bacteria</taxon>
        <taxon>Pseudomonadati</taxon>
        <taxon>Bacteroidota</taxon>
        <taxon>Flavobacteriia</taxon>
        <taxon>Flavobacteriales</taxon>
        <taxon>Flavobacteriaceae</taxon>
        <taxon>Psychroserpens</taxon>
    </lineage>
</organism>
<dbReference type="Proteomes" id="UP001203687">
    <property type="component" value="Unassembled WGS sequence"/>
</dbReference>
<keyword evidence="1" id="KW-0472">Membrane</keyword>
<gene>
    <name evidence="2" type="ORF">MUY34_13010</name>
</gene>
<evidence type="ECO:0000256" key="1">
    <source>
        <dbReference type="SAM" id="Phobius"/>
    </source>
</evidence>
<dbReference type="RefSeq" id="WP_248413426.1">
    <property type="nucleotide sequence ID" value="NZ_JALPQF010000013.1"/>
</dbReference>
<proteinExistence type="predicted"/>
<sequence length="265" mass="31531">MIKKIFSKTFLKENEIYFTTLATVFLSMMAIILSINSYYQTKRQVTIDLADKLPNFNVYSETRIDSTTGDILNTDIIIEKIDGIAKNMNAEIVSILETSVDTIIDVFINGTKINKTEYENSKYENKIFHRYNEFSQYDKHNDRIVISHSDDSFENQAKTCYNLMIKRFERNRLKLNYKRYELIKVNYVNFLNEETTNYYLIESNFKKNYNTRKLKIVQESKNYSKTETEKVFRKVEKEKYNIVSPCIGSITAFEILDYNIRIERF</sequence>
<comment type="caution">
    <text evidence="2">The sequence shown here is derived from an EMBL/GenBank/DDBJ whole genome shotgun (WGS) entry which is preliminary data.</text>
</comment>
<reference evidence="2" key="1">
    <citation type="submission" date="2022-04" db="EMBL/GenBank/DDBJ databases">
        <authorList>
            <person name="Ren T."/>
        </authorList>
    </citation>
    <scope>NUCLEOTIDE SEQUENCE</scope>
    <source>
        <strain evidence="2">F63249</strain>
    </source>
</reference>
<feature type="transmembrane region" description="Helical" evidence="1">
    <location>
        <begin position="16"/>
        <end position="35"/>
    </location>
</feature>
<protein>
    <submittedName>
        <fullName evidence="2">Uncharacterized protein</fullName>
    </submittedName>
</protein>
<keyword evidence="1" id="KW-0812">Transmembrane</keyword>
<accession>A0ABT0HAZ4</accession>
<dbReference type="EMBL" id="JALPQF010000013">
    <property type="protein sequence ID" value="MCK8481543.1"/>
    <property type="molecule type" value="Genomic_DNA"/>
</dbReference>